<protein>
    <submittedName>
        <fullName evidence="1">Uncharacterized protein</fullName>
    </submittedName>
</protein>
<evidence type="ECO:0000313" key="2">
    <source>
        <dbReference type="Proteomes" id="UP000017175"/>
    </source>
</evidence>
<dbReference type="Proteomes" id="UP000017175">
    <property type="component" value="Chromosome"/>
</dbReference>
<reference evidence="1 2" key="1">
    <citation type="journal article" date="2012" name="J. Bacteriol.">
        <title>Draft genome sequence of the cyanide-utilizing bacterium Pseudomonas fluorescens strain NCIMB 11764.</title>
        <authorList>
            <person name="Vilo C.A."/>
            <person name="Benedik M.J."/>
            <person name="Kunz D.A."/>
            <person name="Dong Q."/>
        </authorList>
    </citation>
    <scope>NUCLEOTIDE SEQUENCE [LARGE SCALE GENOMIC DNA]</scope>
    <source>
        <strain evidence="1 2">NCIMB 11764</strain>
    </source>
</reference>
<evidence type="ECO:0000313" key="1">
    <source>
        <dbReference type="EMBL" id="AKV06377.1"/>
    </source>
</evidence>
<dbReference type="EMBL" id="CP010945">
    <property type="protein sequence ID" value="AKV06377.1"/>
    <property type="molecule type" value="Genomic_DNA"/>
</dbReference>
<name>A0A0K1QL46_PSEFL</name>
<organism evidence="1 2">
    <name type="scientific">Pseudomonas fluorescens NCIMB 11764</name>
    <dbReference type="NCBI Taxonomy" id="1221522"/>
    <lineage>
        <taxon>Bacteria</taxon>
        <taxon>Pseudomonadati</taxon>
        <taxon>Pseudomonadota</taxon>
        <taxon>Gammaproteobacteria</taxon>
        <taxon>Pseudomonadales</taxon>
        <taxon>Pseudomonadaceae</taxon>
        <taxon>Pseudomonas</taxon>
    </lineage>
</organism>
<proteinExistence type="predicted"/>
<sequence length="87" mass="9304">MTLMDLPAIDTCVPAVTARGAIVEKGQKRCKAIGDYLNSSFTPFLFALTQTTVGASLLAMRTQHSIFMLNVTPLSRAGPLPQGLQPL</sequence>
<dbReference type="AlphaFoldDB" id="A0A0K1QL46"/>
<accession>A0A0K1QL46</accession>
<gene>
    <name evidence="1" type="ORF">B723_08210</name>
</gene>